<organism evidence="2 3">
    <name type="scientific">Micavibrio aeruginosavorus</name>
    <dbReference type="NCBI Taxonomy" id="349221"/>
    <lineage>
        <taxon>Bacteria</taxon>
        <taxon>Pseudomonadati</taxon>
        <taxon>Bdellovibrionota</taxon>
        <taxon>Bdellovibrionia</taxon>
        <taxon>Bdellovibrionales</taxon>
        <taxon>Pseudobdellovibrionaceae</taxon>
        <taxon>Micavibrio</taxon>
    </lineage>
</organism>
<feature type="non-terminal residue" evidence="2">
    <location>
        <position position="120"/>
    </location>
</feature>
<dbReference type="Gene3D" id="3.40.50.720">
    <property type="entry name" value="NAD(P)-binding Rossmann-like Domain"/>
    <property type="match status" value="1"/>
</dbReference>
<gene>
    <name evidence="2" type="ORF">DI551_11240</name>
</gene>
<dbReference type="InterPro" id="IPR028939">
    <property type="entry name" value="P5C_Rdtase_cat_N"/>
</dbReference>
<evidence type="ECO:0000313" key="3">
    <source>
        <dbReference type="Proteomes" id="UP000249417"/>
    </source>
</evidence>
<comment type="caution">
    <text evidence="2">The sequence shown here is derived from an EMBL/GenBank/DDBJ whole genome shotgun (WGS) entry which is preliminary data.</text>
</comment>
<dbReference type="SUPFAM" id="SSF51735">
    <property type="entry name" value="NAD(P)-binding Rossmann-fold domains"/>
    <property type="match status" value="1"/>
</dbReference>
<dbReference type="Proteomes" id="UP000249417">
    <property type="component" value="Unassembled WGS sequence"/>
</dbReference>
<evidence type="ECO:0000313" key="2">
    <source>
        <dbReference type="EMBL" id="PZQ43877.1"/>
    </source>
</evidence>
<protein>
    <recommendedName>
        <fullName evidence="1">Pyrroline-5-carboxylate reductase catalytic N-terminal domain-containing protein</fullName>
    </recommendedName>
</protein>
<dbReference type="InterPro" id="IPR036291">
    <property type="entry name" value="NAD(P)-bd_dom_sf"/>
</dbReference>
<name>A0A2W5PH43_9BACT</name>
<dbReference type="AlphaFoldDB" id="A0A2W5PH43"/>
<feature type="domain" description="Pyrroline-5-carboxylate reductase catalytic N-terminal" evidence="1">
    <location>
        <begin position="15"/>
        <end position="110"/>
    </location>
</feature>
<dbReference type="EMBL" id="QFQB01000123">
    <property type="protein sequence ID" value="PZQ43877.1"/>
    <property type="molecule type" value="Genomic_DNA"/>
</dbReference>
<proteinExistence type="predicted"/>
<accession>A0A2W5PH43</accession>
<dbReference type="Pfam" id="PF03807">
    <property type="entry name" value="F420_oxidored"/>
    <property type="match status" value="1"/>
</dbReference>
<sequence length="120" mass="12787">MIAALSEGLFSPSYKIGLAGCGKMGSAMVRAWLDKDLVKSIDILDPNGLPPELANESILTEHTAASSFMDGALDWDLLVIAVKPQIMDDFCASIKDMLPPTLGVLSIAAGQTTGSFRKRF</sequence>
<reference evidence="2 3" key="1">
    <citation type="submission" date="2017-08" db="EMBL/GenBank/DDBJ databases">
        <title>Infants hospitalized years apart are colonized by the same room-sourced microbial strains.</title>
        <authorList>
            <person name="Brooks B."/>
            <person name="Olm M.R."/>
            <person name="Firek B.A."/>
            <person name="Baker R."/>
            <person name="Thomas B.C."/>
            <person name="Morowitz M.J."/>
            <person name="Banfield J.F."/>
        </authorList>
    </citation>
    <scope>NUCLEOTIDE SEQUENCE [LARGE SCALE GENOMIC DNA]</scope>
    <source>
        <strain evidence="2">S2_005_002_R2_29</strain>
    </source>
</reference>
<evidence type="ECO:0000259" key="1">
    <source>
        <dbReference type="Pfam" id="PF03807"/>
    </source>
</evidence>